<feature type="compositionally biased region" description="Basic and acidic residues" evidence="1">
    <location>
        <begin position="509"/>
        <end position="526"/>
    </location>
</feature>
<evidence type="ECO:0000259" key="2">
    <source>
        <dbReference type="Pfam" id="PF25873"/>
    </source>
</evidence>
<dbReference type="EMBL" id="JAGSOV010000086">
    <property type="protein sequence ID" value="MCO1660605.1"/>
    <property type="molecule type" value="Genomic_DNA"/>
</dbReference>
<accession>A0ABT1ACG1</accession>
<sequence>MIGEEKDLRPGSPTVPAAKLVVPRTSQGHLHRPRLVRRLAGAGPGSVLLVCAPAGYGKTLLLADWVSTDPTPTAWLSLDEDDNDDRLFWAAVVAAVLACPTTPPDSPLHDLALPAVPSRDPDFLPALLGALHDLPEPVRLVLDDVHELTSAEPLHGLTRLVRDRPPAVQIVLATRSDPPVHLHRLRLTGALREIRAAALAFSFDEASALLAMIDDEVRDDQVRLILEHTEGWVAGLRLAALSLRESDDRDTFLTDLVGNGRAISDYLVGEILSRLTDEVRDVLTAVSVCDHLTAPLAVALSGQDDAGELLLAMERETSLVVSYGEGRRWFRVHRLLLSHLRADVRRQRPDLLSVLHARAARWFADAHDPPTALRHARAAEDPDLIDELVHRHGLALAALGHHDAVIEALDAAAAWRAPGAVAELVRALACIERGDAAAVARHVARAEAVWPADPAPRLLSLRELVEARRTWTAGRWGAADPGRSRPFADGSVGEQIGLVVRANAALARGDPRAAEETARTATDRAISDGNSYTTARGLTTLSIAAGMGGDITRMVDLAERAERSAPAERWRSTEGAALNAVCAPTAPSCRPARRRACASPKDSSTSTPARPGAPGCRARTGSCRSSRCCSRPPGSTSAAVPGSSTRCGRPGRPCSPGWRCRGRPPSARCSSTARRSGCAAPIAPGRSSAGRRSAWAPPVTWSSSARWGRLPRTATTRPGSTCGPSSTGPSPR</sequence>
<feature type="region of interest" description="Disordered" evidence="1">
    <location>
        <begin position="590"/>
        <end position="653"/>
    </location>
</feature>
<comment type="caution">
    <text evidence="3">The sequence shown here is derived from an EMBL/GenBank/DDBJ whole genome shotgun (WGS) entry which is preliminary data.</text>
</comment>
<dbReference type="InterPro" id="IPR027417">
    <property type="entry name" value="P-loop_NTPase"/>
</dbReference>
<protein>
    <recommendedName>
        <fullName evidence="2">MalT-like winged helix domain-containing protein</fullName>
    </recommendedName>
</protein>
<keyword evidence="4" id="KW-1185">Reference proteome</keyword>
<dbReference type="InterPro" id="IPR059106">
    <property type="entry name" value="WHD_MalT"/>
</dbReference>
<feature type="region of interest" description="Disordered" evidence="1">
    <location>
        <begin position="677"/>
        <end position="732"/>
    </location>
</feature>
<gene>
    <name evidence="3" type="ORF">KDL28_36705</name>
</gene>
<proteinExistence type="predicted"/>
<dbReference type="RefSeq" id="WP_252446144.1">
    <property type="nucleotide sequence ID" value="NZ_JAGSOV010000086.1"/>
</dbReference>
<dbReference type="Proteomes" id="UP001165283">
    <property type="component" value="Unassembled WGS sequence"/>
</dbReference>
<feature type="region of interest" description="Disordered" evidence="1">
    <location>
        <begin position="509"/>
        <end position="530"/>
    </location>
</feature>
<feature type="domain" description="MalT-like winged helix" evidence="2">
    <location>
        <begin position="269"/>
        <end position="351"/>
    </location>
</feature>
<feature type="compositionally biased region" description="Low complexity" evidence="1">
    <location>
        <begin position="616"/>
        <end position="637"/>
    </location>
</feature>
<name>A0ABT1ACG1_9PSEU</name>
<evidence type="ECO:0000256" key="1">
    <source>
        <dbReference type="SAM" id="MobiDB-lite"/>
    </source>
</evidence>
<evidence type="ECO:0000313" key="4">
    <source>
        <dbReference type="Proteomes" id="UP001165283"/>
    </source>
</evidence>
<dbReference type="SUPFAM" id="SSF52540">
    <property type="entry name" value="P-loop containing nucleoside triphosphate hydrolases"/>
    <property type="match status" value="1"/>
</dbReference>
<organism evidence="3 4">
    <name type="scientific">Pseudonocardia humida</name>
    <dbReference type="NCBI Taxonomy" id="2800819"/>
    <lineage>
        <taxon>Bacteria</taxon>
        <taxon>Bacillati</taxon>
        <taxon>Actinomycetota</taxon>
        <taxon>Actinomycetes</taxon>
        <taxon>Pseudonocardiales</taxon>
        <taxon>Pseudonocardiaceae</taxon>
        <taxon>Pseudonocardia</taxon>
    </lineage>
</organism>
<evidence type="ECO:0000313" key="3">
    <source>
        <dbReference type="EMBL" id="MCO1660605.1"/>
    </source>
</evidence>
<feature type="compositionally biased region" description="Low complexity" evidence="1">
    <location>
        <begin position="715"/>
        <end position="732"/>
    </location>
</feature>
<reference evidence="3" key="1">
    <citation type="submission" date="2021-04" db="EMBL/GenBank/DDBJ databases">
        <title>Pseudonocardia sp. nov., isolated from sandy soil of mangrove forest.</title>
        <authorList>
            <person name="Zan Z."/>
            <person name="Huang R."/>
            <person name="Liu W."/>
        </authorList>
    </citation>
    <scope>NUCLEOTIDE SEQUENCE</scope>
    <source>
        <strain evidence="3">S2-4</strain>
    </source>
</reference>
<dbReference type="Pfam" id="PF25873">
    <property type="entry name" value="WHD_MalT"/>
    <property type="match status" value="1"/>
</dbReference>